<feature type="compositionally biased region" description="Basic and acidic residues" evidence="1">
    <location>
        <begin position="272"/>
        <end position="283"/>
    </location>
</feature>
<evidence type="ECO:0000313" key="2">
    <source>
        <dbReference type="EMBL" id="PNP54863.1"/>
    </source>
</evidence>
<reference evidence="2 3" key="1">
    <citation type="submission" date="2017-02" db="EMBL/GenBank/DDBJ databases">
        <title>Genomes of Trichoderma spp. with biocontrol activity.</title>
        <authorList>
            <person name="Gardiner D."/>
            <person name="Kazan K."/>
            <person name="Vos C."/>
            <person name="Harvey P."/>
        </authorList>
    </citation>
    <scope>NUCLEOTIDE SEQUENCE [LARGE SCALE GENOMIC DNA]</scope>
    <source>
        <strain evidence="2 3">Tr1</strain>
    </source>
</reference>
<feature type="compositionally biased region" description="Polar residues" evidence="1">
    <location>
        <begin position="136"/>
        <end position="146"/>
    </location>
</feature>
<sequence>MPDPNEPPLEFWEEQLRRIHRKDLPNISSEGIGESGSGNSDMAPSSSTLQRAGRYSRNISSSTEYDAGSAAEQQEMDGSILPSIEQSPKRPQSGNGTKTSRFSSLQNAEPAQKRKRRSLPVEDDALERPSKKQMTDKQSPLSTALSTAGCKRKRDEEELLDELSSTGKSSQPRDKKRRLDAGWKTQSSQKRKRISQGNDEELEVPQLGYEEPETKRRRVSNTKVIDAEQSAQHVSSAAGSERTLATAPSLRMTRARWRQLSCEDAQLLQLDQRGKPDVQEPKHAAQKLVRELPAASRNGRRPKKAASTDAKNSRKTKTANATKAGIEASTTANTTTTTMTKTITRTRSRNTSSKIRGKDRLSST</sequence>
<feature type="compositionally biased region" description="Low complexity" evidence="1">
    <location>
        <begin position="330"/>
        <end position="354"/>
    </location>
</feature>
<feature type="compositionally biased region" description="Low complexity" evidence="1">
    <location>
        <begin position="26"/>
        <end position="40"/>
    </location>
</feature>
<protein>
    <submittedName>
        <fullName evidence="2">Uncharacterized protein</fullName>
    </submittedName>
</protein>
<evidence type="ECO:0000256" key="1">
    <source>
        <dbReference type="SAM" id="MobiDB-lite"/>
    </source>
</evidence>
<name>A0A2K0UAS4_TRIHA</name>
<gene>
    <name evidence="2" type="ORF">THARTR1_04552</name>
</gene>
<dbReference type="OrthoDB" id="4900091at2759"/>
<dbReference type="EMBL" id="MTYI01000056">
    <property type="protein sequence ID" value="PNP54863.1"/>
    <property type="molecule type" value="Genomic_DNA"/>
</dbReference>
<feature type="compositionally biased region" description="Basic and acidic residues" evidence="1">
    <location>
        <begin position="171"/>
        <end position="181"/>
    </location>
</feature>
<dbReference type="AlphaFoldDB" id="A0A2K0UAS4"/>
<feature type="compositionally biased region" description="Polar residues" evidence="1">
    <location>
        <begin position="84"/>
        <end position="109"/>
    </location>
</feature>
<dbReference type="Proteomes" id="UP000236290">
    <property type="component" value="Unassembled WGS sequence"/>
</dbReference>
<feature type="compositionally biased region" description="Basic and acidic residues" evidence="1">
    <location>
        <begin position="126"/>
        <end position="135"/>
    </location>
</feature>
<evidence type="ECO:0000313" key="3">
    <source>
        <dbReference type="Proteomes" id="UP000236290"/>
    </source>
</evidence>
<feature type="compositionally biased region" description="Polar residues" evidence="1">
    <location>
        <begin position="229"/>
        <end position="238"/>
    </location>
</feature>
<accession>A0A2K0UAS4</accession>
<feature type="region of interest" description="Disordered" evidence="1">
    <location>
        <begin position="272"/>
        <end position="364"/>
    </location>
</feature>
<comment type="caution">
    <text evidence="2">The sequence shown here is derived from an EMBL/GenBank/DDBJ whole genome shotgun (WGS) entry which is preliminary data.</text>
</comment>
<organism evidence="2 3">
    <name type="scientific">Trichoderma harzianum</name>
    <name type="common">Hypocrea lixii</name>
    <dbReference type="NCBI Taxonomy" id="5544"/>
    <lineage>
        <taxon>Eukaryota</taxon>
        <taxon>Fungi</taxon>
        <taxon>Dikarya</taxon>
        <taxon>Ascomycota</taxon>
        <taxon>Pezizomycotina</taxon>
        <taxon>Sordariomycetes</taxon>
        <taxon>Hypocreomycetidae</taxon>
        <taxon>Hypocreales</taxon>
        <taxon>Hypocreaceae</taxon>
        <taxon>Trichoderma</taxon>
    </lineage>
</organism>
<proteinExistence type="predicted"/>
<feature type="region of interest" description="Disordered" evidence="1">
    <location>
        <begin position="22"/>
        <end position="247"/>
    </location>
</feature>